<organism evidence="1 2">
    <name type="scientific">Persicobacter psychrovividus</name>
    <dbReference type="NCBI Taxonomy" id="387638"/>
    <lineage>
        <taxon>Bacteria</taxon>
        <taxon>Pseudomonadati</taxon>
        <taxon>Bacteroidota</taxon>
        <taxon>Cytophagia</taxon>
        <taxon>Cytophagales</taxon>
        <taxon>Persicobacteraceae</taxon>
        <taxon>Persicobacter</taxon>
    </lineage>
</organism>
<protein>
    <recommendedName>
        <fullName evidence="3">Plasmid mobilization relaxosome protein MobC</fullName>
    </recommendedName>
</protein>
<gene>
    <name evidence="1" type="ORF">PEPS_43800</name>
</gene>
<keyword evidence="2" id="KW-1185">Reference proteome</keyword>
<dbReference type="Proteomes" id="UP001354989">
    <property type="component" value="Plasmid pPP6"/>
</dbReference>
<proteinExistence type="predicted"/>
<evidence type="ECO:0008006" key="3">
    <source>
        <dbReference type="Google" id="ProtNLM"/>
    </source>
</evidence>
<dbReference type="RefSeq" id="WP_338399389.1">
    <property type="nucleotide sequence ID" value="NZ_AP025298.1"/>
</dbReference>
<sequence length="115" mass="13320">MPRTKTINNKERRVEVSFSPEEFTRLEDYAKQGKCKKQDILRALVMEEGSLKISNHSETIALARELVSIGNNLNQVARKLNMNEFYAPEGEALKTVRSELIELLCEIRKHFKLSR</sequence>
<dbReference type="InterPro" id="IPR053842">
    <property type="entry name" value="NikA-like"/>
</dbReference>
<name>A0ABN6LFZ9_9BACT</name>
<reference evidence="1 2" key="1">
    <citation type="submission" date="2021-12" db="EMBL/GenBank/DDBJ databases">
        <title>Genome sequencing of bacteria with rrn-lacking chromosome and rrn-plasmid.</title>
        <authorList>
            <person name="Anda M."/>
            <person name="Iwasaki W."/>
        </authorList>
    </citation>
    <scope>NUCLEOTIDE SEQUENCE [LARGE SCALE GENOMIC DNA]</scope>
    <source>
        <strain evidence="1 2">NBRC 101262</strain>
        <plasmid evidence="1 2">pPP6</plasmid>
    </source>
</reference>
<evidence type="ECO:0000313" key="2">
    <source>
        <dbReference type="Proteomes" id="UP001354989"/>
    </source>
</evidence>
<accession>A0ABN6LFZ9</accession>
<keyword evidence="1" id="KW-0614">Plasmid</keyword>
<dbReference type="Pfam" id="PF21983">
    <property type="entry name" value="NikA-like"/>
    <property type="match status" value="1"/>
</dbReference>
<geneLocation type="plasmid" evidence="1 2">
    <name>pPP6</name>
</geneLocation>
<dbReference type="EMBL" id="AP025298">
    <property type="protein sequence ID" value="BDD02100.1"/>
    <property type="molecule type" value="Genomic_DNA"/>
</dbReference>
<evidence type="ECO:0000313" key="1">
    <source>
        <dbReference type="EMBL" id="BDD02100.1"/>
    </source>
</evidence>